<dbReference type="CDD" id="cd20071">
    <property type="entry name" value="SET_SMYD"/>
    <property type="match status" value="1"/>
</dbReference>
<evidence type="ECO:0000259" key="1">
    <source>
        <dbReference type="PROSITE" id="PS50280"/>
    </source>
</evidence>
<organism evidence="2 3">
    <name type="scientific">Cladobotryum mycophilum</name>
    <dbReference type="NCBI Taxonomy" id="491253"/>
    <lineage>
        <taxon>Eukaryota</taxon>
        <taxon>Fungi</taxon>
        <taxon>Dikarya</taxon>
        <taxon>Ascomycota</taxon>
        <taxon>Pezizomycotina</taxon>
        <taxon>Sordariomycetes</taxon>
        <taxon>Hypocreomycetidae</taxon>
        <taxon>Hypocreales</taxon>
        <taxon>Hypocreaceae</taxon>
        <taxon>Cladobotryum</taxon>
    </lineage>
</organism>
<evidence type="ECO:0000313" key="3">
    <source>
        <dbReference type="Proteomes" id="UP001338125"/>
    </source>
</evidence>
<feature type="domain" description="SET" evidence="1">
    <location>
        <begin position="17"/>
        <end position="159"/>
    </location>
</feature>
<reference evidence="2 3" key="1">
    <citation type="submission" date="2024-01" db="EMBL/GenBank/DDBJ databases">
        <title>Complete genome of Cladobotryum mycophilum ATHUM6906.</title>
        <authorList>
            <person name="Christinaki A.C."/>
            <person name="Myridakis A.I."/>
            <person name="Kouvelis V.N."/>
        </authorList>
    </citation>
    <scope>NUCLEOTIDE SEQUENCE [LARGE SCALE GENOMIC DNA]</scope>
    <source>
        <strain evidence="2 3">ATHUM6906</strain>
    </source>
</reference>
<dbReference type="Gene3D" id="2.170.270.10">
    <property type="entry name" value="SET domain"/>
    <property type="match status" value="1"/>
</dbReference>
<dbReference type="InterPro" id="IPR046341">
    <property type="entry name" value="SET_dom_sf"/>
</dbReference>
<dbReference type="InterPro" id="IPR053185">
    <property type="entry name" value="SET_domain_protein"/>
</dbReference>
<evidence type="ECO:0000313" key="2">
    <source>
        <dbReference type="EMBL" id="KAK5988884.1"/>
    </source>
</evidence>
<gene>
    <name evidence="2" type="ORF">PT974_10381</name>
</gene>
<dbReference type="InterPro" id="IPR001214">
    <property type="entry name" value="SET_dom"/>
</dbReference>
<dbReference type="PROSITE" id="PS50280">
    <property type="entry name" value="SET"/>
    <property type="match status" value="1"/>
</dbReference>
<dbReference type="Proteomes" id="UP001338125">
    <property type="component" value="Unassembled WGS sequence"/>
</dbReference>
<sequence length="330" mass="37845">MSSPNHPYLSLPIPSDAPFELKPSPRRGWGAFAKTRIPQGAIILTEKPLFVIQKPSTEITEHDVLQTFNRLPPAKKQQFLLLRENAAQPFNYMEEAFCENSFNVVQPDGATHHGLFLLHSRFNHSCMPNTVIPANDRGVVTSFAIRDILPGEEITFLYNRNLEYMTRGERQIVQRFMCSCKTCTKGGPLQQELSDMRRRLARGLEYLINGQDVDRNQHHADYSLIIDLELKKAAEGLCIPFSSRFIYNLLIIFLIEEEGLLDNGALLSLHPRMEAASKVFKTAENARLAKLVMEQESWREKVFLSFRLWGREDAADHDFARLLQMSRELL</sequence>
<proteinExistence type="predicted"/>
<keyword evidence="3" id="KW-1185">Reference proteome</keyword>
<dbReference type="SUPFAM" id="SSF82199">
    <property type="entry name" value="SET domain"/>
    <property type="match status" value="1"/>
</dbReference>
<dbReference type="Pfam" id="PF00856">
    <property type="entry name" value="SET"/>
    <property type="match status" value="1"/>
</dbReference>
<comment type="caution">
    <text evidence="2">The sequence shown here is derived from an EMBL/GenBank/DDBJ whole genome shotgun (WGS) entry which is preliminary data.</text>
</comment>
<protein>
    <submittedName>
        <fullName evidence="2">SET domain-containing protein 5</fullName>
    </submittedName>
</protein>
<dbReference type="EMBL" id="JAVFKD010000015">
    <property type="protein sequence ID" value="KAK5988884.1"/>
    <property type="molecule type" value="Genomic_DNA"/>
</dbReference>
<dbReference type="SMART" id="SM00317">
    <property type="entry name" value="SET"/>
    <property type="match status" value="1"/>
</dbReference>
<accession>A0ABR0S9P8</accession>
<name>A0ABR0S9P8_9HYPO</name>
<dbReference type="PANTHER" id="PTHR47332:SF4">
    <property type="entry name" value="SET DOMAIN-CONTAINING PROTEIN 5"/>
    <property type="match status" value="1"/>
</dbReference>
<dbReference type="PANTHER" id="PTHR47332">
    <property type="entry name" value="SET DOMAIN-CONTAINING PROTEIN 5"/>
    <property type="match status" value="1"/>
</dbReference>